<dbReference type="SUPFAM" id="SSF53474">
    <property type="entry name" value="alpha/beta-Hydrolases"/>
    <property type="match status" value="1"/>
</dbReference>
<proteinExistence type="predicted"/>
<keyword evidence="1" id="KW-0732">Signal</keyword>
<feature type="chain" id="PRO_5043851706" evidence="1">
    <location>
        <begin position="33"/>
        <end position="300"/>
    </location>
</feature>
<gene>
    <name evidence="2" type="ORF">L3V74_18115</name>
    <name evidence="3" type="ORF">Q7W82_17575</name>
</gene>
<protein>
    <submittedName>
        <fullName evidence="3">Uncharacterized protein</fullName>
    </submittedName>
</protein>
<reference evidence="2 4" key="1">
    <citation type="journal article" date="2022" name="Curr. Microbiol.">
        <title>Xanthomonas indica sp. nov., a Novel Member of Non-Pathogenic Xanthomonas Community from Healthy Rice Seeds.</title>
        <authorList>
            <person name="Rana R."/>
            <person name="Madhavan V.N."/>
            <person name="Saroha T."/>
            <person name="Bansal K."/>
            <person name="Kaur A."/>
            <person name="Sonti R.V."/>
            <person name="Patel H.K."/>
            <person name="Patil P.B."/>
        </authorList>
    </citation>
    <scope>NUCLEOTIDE SEQUENCE [LARGE SCALE GENOMIC DNA]</scope>
    <source>
        <strain evidence="2 4">PPL560</strain>
    </source>
</reference>
<name>A0AAU8I4D3_9XANT</name>
<dbReference type="Gene3D" id="3.40.50.1820">
    <property type="entry name" value="alpha/beta hydrolase"/>
    <property type="match status" value="1"/>
</dbReference>
<evidence type="ECO:0000313" key="3">
    <source>
        <dbReference type="EMBL" id="XCI80049.1"/>
    </source>
</evidence>
<evidence type="ECO:0000313" key="2">
    <source>
        <dbReference type="EMBL" id="MCI2263450.1"/>
    </source>
</evidence>
<feature type="signal peptide" evidence="1">
    <location>
        <begin position="1"/>
        <end position="32"/>
    </location>
</feature>
<evidence type="ECO:0000313" key="4">
    <source>
        <dbReference type="Proteomes" id="UP001430647"/>
    </source>
</evidence>
<keyword evidence="4" id="KW-1185">Reference proteome</keyword>
<reference evidence="3" key="3">
    <citation type="submission" date="2023-08" db="EMBL/GenBank/DDBJ databases">
        <title>Complete genome sequence of Xanthomonas indica.</title>
        <authorList>
            <person name="Patil P.B."/>
            <person name="Rana R."/>
        </authorList>
    </citation>
    <scope>NUCLEOTIDE SEQUENCE</scope>
    <source>
        <strain evidence="3">PPL560</strain>
    </source>
</reference>
<dbReference type="EMBL" id="JAKJPQ010000017">
    <property type="protein sequence ID" value="MCI2263450.1"/>
    <property type="molecule type" value="Genomic_DNA"/>
</dbReference>
<dbReference type="RefSeq" id="WP_242161135.1">
    <property type="nucleotide sequence ID" value="NZ_CP131914.1"/>
</dbReference>
<reference evidence="2" key="2">
    <citation type="submission" date="2022-01" db="EMBL/GenBank/DDBJ databases">
        <authorList>
            <person name="Rana R."/>
            <person name="Patil P.B."/>
        </authorList>
    </citation>
    <scope>NUCLEOTIDE SEQUENCE</scope>
    <source>
        <strain evidence="2">PPL560</strain>
    </source>
</reference>
<dbReference type="EMBL" id="CP131914">
    <property type="protein sequence ID" value="XCI80049.1"/>
    <property type="molecule type" value="Genomic_DNA"/>
</dbReference>
<dbReference type="KEGG" id="xin:Q7W82_17575"/>
<dbReference type="Proteomes" id="UP001430647">
    <property type="component" value="Unassembled WGS sequence"/>
</dbReference>
<accession>A0AAU8I4D3</accession>
<dbReference type="InterPro" id="IPR029058">
    <property type="entry name" value="AB_hydrolase_fold"/>
</dbReference>
<sequence length="300" mass="31651">MSRNTPAPVPFLSLALRCLGLLALAAPGLASAQTDAFRGRYSAGFTTYAISGQEPRATGKYPVYVHIGGTGENYQSNWAMAAVNAAAAKGFVAASVEYDNASFGSCGVIGNRAKAIFDAQNLNSAIAQICARDKADCSKGVVTGGLSQGSIISVLAHDYEPRVAASFGQGTGATYTAYYNLASCIADGNHSLPSDRLRIINGERDMFVGGTENIARTQAQLVTGLRCDGQQSCFRSNGSGWYIVKDREVQDLYADHCFMGFGGYPGTQCAGILVDGNYRSGTAAWALNPTLDWLKTFVTP</sequence>
<dbReference type="AlphaFoldDB" id="A0AAU8I4D3"/>
<organism evidence="3">
    <name type="scientific">Xanthomonas indica</name>
    <dbReference type="NCBI Taxonomy" id="2912242"/>
    <lineage>
        <taxon>Bacteria</taxon>
        <taxon>Pseudomonadati</taxon>
        <taxon>Pseudomonadota</taxon>
        <taxon>Gammaproteobacteria</taxon>
        <taxon>Lysobacterales</taxon>
        <taxon>Lysobacteraceae</taxon>
        <taxon>Xanthomonas</taxon>
    </lineage>
</organism>
<evidence type="ECO:0000256" key="1">
    <source>
        <dbReference type="SAM" id="SignalP"/>
    </source>
</evidence>